<reference evidence="2 3" key="1">
    <citation type="journal article" date="2017" name="Int. J. Syst. Evol. Microbiol.">
        <title>Aquarickettsiella crustaci n. gen. n. sp. (Gammaproteobacteria: Legionellales: Coxiellaceae); a bacterial pathogen of the freshwater crustacean: Gammarus fossarum (Malacostraca: Amphipoda).</title>
        <authorList>
            <person name="Bojko J."/>
            <person name="Dunn A.M."/>
            <person name="Stebbing P.D."/>
            <person name="Van Aerle R."/>
            <person name="Bacela-Spychalska K."/>
            <person name="Bean T.P."/>
            <person name="Stentiford G.D."/>
        </authorList>
    </citation>
    <scope>NUCLEOTIDE SEQUENCE [LARGE SCALE GENOMIC DNA]</scope>
    <source>
        <strain evidence="2">RA15029</strain>
    </source>
</reference>
<protein>
    <submittedName>
        <fullName evidence="2">Uncharacterized protein</fullName>
    </submittedName>
</protein>
<dbReference type="EMBL" id="NMOS02000026">
    <property type="protein sequence ID" value="RDH39922.1"/>
    <property type="molecule type" value="Genomic_DNA"/>
</dbReference>
<reference evidence="2 3" key="2">
    <citation type="journal article" date="2018" name="J. Invertebr. Pathol.">
        <title>'Candidatus Aquirickettsiella gammari' (Gammaproteobacteria: Legionellales: Coxiellaceae): A bacterial pathogen of the freshwater crustacean Gammarus fossarum (Malacostraca: Amphipoda).</title>
        <authorList>
            <person name="Bojko J."/>
            <person name="Dunn A.M."/>
            <person name="Stebbing P.D."/>
            <person name="van Aerle R."/>
            <person name="Bacela-Spychalska K."/>
            <person name="Bean T.P."/>
            <person name="Urrutia A."/>
            <person name="Stentiford G.D."/>
        </authorList>
    </citation>
    <scope>NUCLEOTIDE SEQUENCE [LARGE SCALE GENOMIC DNA]</scope>
    <source>
        <strain evidence="2">RA15029</strain>
    </source>
</reference>
<dbReference type="AlphaFoldDB" id="A0A370CFJ8"/>
<gene>
    <name evidence="2" type="ORF">CFE62_006495</name>
</gene>
<comment type="caution">
    <text evidence="2">The sequence shown here is derived from an EMBL/GenBank/DDBJ whole genome shotgun (WGS) entry which is preliminary data.</text>
</comment>
<organism evidence="2 3">
    <name type="scientific">Candidatus Aquirickettsiella gammari</name>
    <dbReference type="NCBI Taxonomy" id="2016198"/>
    <lineage>
        <taxon>Bacteria</taxon>
        <taxon>Pseudomonadati</taxon>
        <taxon>Pseudomonadota</taxon>
        <taxon>Gammaproteobacteria</taxon>
        <taxon>Legionellales</taxon>
        <taxon>Coxiellaceae</taxon>
        <taxon>Candidatus Aquirickettsiella</taxon>
    </lineage>
</organism>
<sequence length="61" mass="6984">MSSGGNNEANRLLEEQIRQQKQELEQKRQAIEQQRMAIIQGQGAQRFDNPNNPNPPAQIIQ</sequence>
<name>A0A370CFJ8_9COXI</name>
<feature type="region of interest" description="Disordered" evidence="1">
    <location>
        <begin position="40"/>
        <end position="61"/>
    </location>
</feature>
<accession>A0A370CFJ8</accession>
<feature type="compositionally biased region" description="Pro residues" evidence="1">
    <location>
        <begin position="52"/>
        <end position="61"/>
    </location>
</feature>
<keyword evidence="3" id="KW-1185">Reference proteome</keyword>
<evidence type="ECO:0000256" key="1">
    <source>
        <dbReference type="SAM" id="MobiDB-lite"/>
    </source>
</evidence>
<evidence type="ECO:0000313" key="3">
    <source>
        <dbReference type="Proteomes" id="UP000226429"/>
    </source>
</evidence>
<evidence type="ECO:0000313" key="2">
    <source>
        <dbReference type="EMBL" id="RDH39922.1"/>
    </source>
</evidence>
<proteinExistence type="predicted"/>
<dbReference type="Proteomes" id="UP000226429">
    <property type="component" value="Unassembled WGS sequence"/>
</dbReference>